<dbReference type="Pfam" id="PF09588">
    <property type="entry name" value="YqaJ"/>
    <property type="match status" value="1"/>
</dbReference>
<dbReference type="CDD" id="cd22343">
    <property type="entry name" value="PDDEXK_lambda_exonuclease-like"/>
    <property type="match status" value="1"/>
</dbReference>
<dbReference type="SUPFAM" id="SSF52980">
    <property type="entry name" value="Restriction endonuclease-like"/>
    <property type="match status" value="1"/>
</dbReference>
<dbReference type="InterPro" id="IPR011604">
    <property type="entry name" value="PDDEXK-like_dom_sf"/>
</dbReference>
<dbReference type="PROSITE" id="PS50966">
    <property type="entry name" value="ZF_SWIM"/>
    <property type="match status" value="1"/>
</dbReference>
<feature type="domain" description="SWIM-type" evidence="2">
    <location>
        <begin position="77"/>
        <end position="114"/>
    </location>
</feature>
<dbReference type="GO" id="GO:0006281">
    <property type="term" value="P:DNA repair"/>
    <property type="evidence" value="ECO:0007669"/>
    <property type="project" value="UniProtKB-ARBA"/>
</dbReference>
<evidence type="ECO:0000259" key="2">
    <source>
        <dbReference type="PROSITE" id="PS50966"/>
    </source>
</evidence>
<dbReference type="InterPro" id="IPR011335">
    <property type="entry name" value="Restrct_endonuc-II-like"/>
</dbReference>
<reference evidence="3" key="1">
    <citation type="submission" date="2016-02" db="EMBL/GenBank/DDBJ databases">
        <title>RNAseq analyses of the midgut from blood- or serum-fed Ixodes ricinus ticks.</title>
        <authorList>
            <person name="Perner J."/>
            <person name="Provaznik J."/>
            <person name="Schrenkova J."/>
            <person name="Urbanova V."/>
            <person name="Ribeiro J.M."/>
            <person name="Kopacek P."/>
        </authorList>
    </citation>
    <scope>NUCLEOTIDE SEQUENCE</scope>
    <source>
        <tissue evidence="3">Gut</tissue>
    </source>
</reference>
<accession>A0A131XQ81</accession>
<dbReference type="PANTHER" id="PTHR47526:SF3">
    <property type="entry name" value="PHD-TYPE DOMAIN-CONTAINING PROTEIN"/>
    <property type="match status" value="1"/>
</dbReference>
<evidence type="ECO:0000256" key="1">
    <source>
        <dbReference type="PROSITE-ProRule" id="PRU00325"/>
    </source>
</evidence>
<dbReference type="InterPro" id="IPR007527">
    <property type="entry name" value="Znf_SWIM"/>
</dbReference>
<feature type="non-terminal residue" evidence="3">
    <location>
        <position position="1"/>
    </location>
</feature>
<dbReference type="GO" id="GO:0008270">
    <property type="term" value="F:zinc ion binding"/>
    <property type="evidence" value="ECO:0007669"/>
    <property type="project" value="UniProtKB-KW"/>
</dbReference>
<protein>
    <submittedName>
        <fullName evidence="3">Putative is4eu-1 dr</fullName>
    </submittedName>
</protein>
<keyword evidence="1" id="KW-0862">Zinc</keyword>
<keyword evidence="1" id="KW-0479">Metal-binding</keyword>
<organism evidence="3">
    <name type="scientific">Ixodes ricinus</name>
    <name type="common">Common tick</name>
    <name type="synonym">Acarus ricinus</name>
    <dbReference type="NCBI Taxonomy" id="34613"/>
    <lineage>
        <taxon>Eukaryota</taxon>
        <taxon>Metazoa</taxon>
        <taxon>Ecdysozoa</taxon>
        <taxon>Arthropoda</taxon>
        <taxon>Chelicerata</taxon>
        <taxon>Arachnida</taxon>
        <taxon>Acari</taxon>
        <taxon>Parasitiformes</taxon>
        <taxon>Ixodida</taxon>
        <taxon>Ixodoidea</taxon>
        <taxon>Ixodidae</taxon>
        <taxon>Ixodinae</taxon>
        <taxon>Ixodes</taxon>
    </lineage>
</organism>
<dbReference type="EMBL" id="GEFM01006222">
    <property type="protein sequence ID" value="JAP69574.1"/>
    <property type="molecule type" value="mRNA"/>
</dbReference>
<evidence type="ECO:0000313" key="3">
    <source>
        <dbReference type="EMBL" id="JAP69574.1"/>
    </source>
</evidence>
<dbReference type="InterPro" id="IPR019080">
    <property type="entry name" value="YqaJ_viral_recombinase"/>
</dbReference>
<dbReference type="Gene3D" id="3.90.320.10">
    <property type="match status" value="1"/>
</dbReference>
<keyword evidence="1" id="KW-0863">Zinc-finger</keyword>
<sequence length="453" mass="49639">WVDDLKLWPKIQRSFIYEYMVDREDLDGKPANNHKGFAEALNLLDSGHVATIFVRGGSGSCHLKASVRSSQTVSKIYDTLISFEDNVISSIVCSCMAGLGRSCSHAGAILFKVAEATSSGLTGSSCTDVQCKWNASTVKNVVPSPLETIYGHKPKKAAFLQFDSHAALRRHFMGSGFQGPGGSILSSVMEATLKPPPLQIVGGARAHGSHSPGLSCQLCRQFYESSVLLTAIQISSLEERTRSQGSSEWLRQRRLRITASTAGSIPKTASPENWIARRLNNTFRGNDSTRHGKLSEPKARAWYESERNCRVELCGMTVKEANPWLAASPDGFVPASDSLLEIKCPTDNVLKRHGGLTGLFSSRASDVRYDGPELVLSQDGKCAFYTQVQLQLFCLGKTHCDFVVWARGEGHIGPKGEGHIIAVPYDKEFVDKLVPKLETLYFEQYLPALVDSH</sequence>
<dbReference type="AlphaFoldDB" id="A0A131XQ81"/>
<dbReference type="PANTHER" id="PTHR47526">
    <property type="entry name" value="ATP-DEPENDENT DNA HELICASE"/>
    <property type="match status" value="1"/>
</dbReference>
<name>A0A131XQ81_IXORI</name>
<proteinExistence type="evidence at transcript level"/>